<dbReference type="Proteomes" id="UP000272238">
    <property type="component" value="Unassembled WGS sequence"/>
</dbReference>
<dbReference type="Gene3D" id="3.10.20.440">
    <property type="entry name" value="2Fe-2S iron-sulphur cluster binding domain, sarcosine oxidase, alpha subunit, N-terminal domain"/>
    <property type="match status" value="1"/>
</dbReference>
<dbReference type="RefSeq" id="WP_121212757.1">
    <property type="nucleotide sequence ID" value="NZ_RBZN01000001.1"/>
</dbReference>
<organism evidence="2 3">
    <name type="scientific">Ureibacillus endophyticus</name>
    <dbReference type="NCBI Taxonomy" id="1978490"/>
    <lineage>
        <taxon>Bacteria</taxon>
        <taxon>Bacillati</taxon>
        <taxon>Bacillota</taxon>
        <taxon>Bacilli</taxon>
        <taxon>Bacillales</taxon>
        <taxon>Caryophanaceae</taxon>
        <taxon>Ureibacillus</taxon>
    </lineage>
</organism>
<dbReference type="InterPro" id="IPR036010">
    <property type="entry name" value="2Fe-2S_ferredoxin-like_sf"/>
</dbReference>
<dbReference type="EMBL" id="RBZN01000001">
    <property type="protein sequence ID" value="RKQ20104.1"/>
    <property type="molecule type" value="Genomic_DNA"/>
</dbReference>
<keyword evidence="3" id="KW-1185">Reference proteome</keyword>
<dbReference type="AlphaFoldDB" id="A0A494ZC98"/>
<protein>
    <submittedName>
        <fullName evidence="2">(2Fe-2S)-binding protein</fullName>
    </submittedName>
</protein>
<evidence type="ECO:0000256" key="1">
    <source>
        <dbReference type="ARBA" id="ARBA00023002"/>
    </source>
</evidence>
<name>A0A494ZC98_9BACL</name>
<dbReference type="Pfam" id="PF13510">
    <property type="entry name" value="Fer2_4"/>
    <property type="match status" value="1"/>
</dbReference>
<accession>A0A494ZC98</accession>
<keyword evidence="1" id="KW-0560">Oxidoreductase</keyword>
<dbReference type="OrthoDB" id="573392at2"/>
<dbReference type="GO" id="GO:0051536">
    <property type="term" value="F:iron-sulfur cluster binding"/>
    <property type="evidence" value="ECO:0007669"/>
    <property type="project" value="InterPro"/>
</dbReference>
<evidence type="ECO:0000313" key="3">
    <source>
        <dbReference type="Proteomes" id="UP000272238"/>
    </source>
</evidence>
<dbReference type="SUPFAM" id="SSF54292">
    <property type="entry name" value="2Fe-2S ferredoxin-like"/>
    <property type="match status" value="1"/>
</dbReference>
<reference evidence="2 3" key="1">
    <citation type="journal article" date="2016" name="Antonie Van Leeuwenhoek">
        <title>Lysinibacillus endophyticus sp. nov., an indole-3-acetic acid producing endophytic bacterium isolated from corn root (Zea mays cv. Xinken-5).</title>
        <authorList>
            <person name="Yu J."/>
            <person name="Guan X."/>
            <person name="Liu C."/>
            <person name="Xiang W."/>
            <person name="Yu Z."/>
            <person name="Liu X."/>
            <person name="Wang G."/>
        </authorList>
    </citation>
    <scope>NUCLEOTIDE SEQUENCE [LARGE SCALE GENOMIC DNA]</scope>
    <source>
        <strain evidence="2 3">DSM 100506</strain>
    </source>
</reference>
<gene>
    <name evidence="2" type="ORF">D8M03_00705</name>
</gene>
<sequence length="93" mass="10150">MAKQKEIHFIFNGKEIKGIEGQPIAAALFNNGIRAIRQCEVTGEQRGVYCGIGHCFECRATVNGIPGIRTCLTLIEENMIVTSNLAGVQNDEV</sequence>
<dbReference type="GO" id="GO:0016491">
    <property type="term" value="F:oxidoreductase activity"/>
    <property type="evidence" value="ECO:0007669"/>
    <property type="project" value="UniProtKB-KW"/>
</dbReference>
<evidence type="ECO:0000313" key="2">
    <source>
        <dbReference type="EMBL" id="RKQ20104.1"/>
    </source>
</evidence>
<comment type="caution">
    <text evidence="2">The sequence shown here is derived from an EMBL/GenBank/DDBJ whole genome shotgun (WGS) entry which is preliminary data.</text>
</comment>
<proteinExistence type="predicted"/>
<dbReference type="InterPro" id="IPR042204">
    <property type="entry name" value="2Fe-2S-bd_N"/>
</dbReference>